<dbReference type="PROSITE" id="PS50928">
    <property type="entry name" value="ABC_TM1"/>
    <property type="match status" value="1"/>
</dbReference>
<dbReference type="eggNOG" id="COG0765">
    <property type="taxonomic scope" value="Bacteria"/>
</dbReference>
<feature type="transmembrane region" description="Helical" evidence="8">
    <location>
        <begin position="200"/>
        <end position="226"/>
    </location>
</feature>
<evidence type="ECO:0000256" key="4">
    <source>
        <dbReference type="ARBA" id="ARBA00022692"/>
    </source>
</evidence>
<keyword evidence="2 8" id="KW-0813">Transport</keyword>
<name>R2NQI4_9ENTE</name>
<organism evidence="10 12">
    <name type="scientific">Enterococcus malodoratus ATCC 43197</name>
    <dbReference type="NCBI Taxonomy" id="1158601"/>
    <lineage>
        <taxon>Bacteria</taxon>
        <taxon>Bacillati</taxon>
        <taxon>Bacillota</taxon>
        <taxon>Bacilli</taxon>
        <taxon>Lactobacillales</taxon>
        <taxon>Enterococcaceae</taxon>
        <taxon>Enterococcus</taxon>
    </lineage>
</organism>
<keyword evidence="13" id="KW-1185">Reference proteome</keyword>
<evidence type="ECO:0000256" key="1">
    <source>
        <dbReference type="ARBA" id="ARBA00004651"/>
    </source>
</evidence>
<dbReference type="SUPFAM" id="SSF161098">
    <property type="entry name" value="MetI-like"/>
    <property type="match status" value="1"/>
</dbReference>
<evidence type="ECO:0000259" key="9">
    <source>
        <dbReference type="PROSITE" id="PS50928"/>
    </source>
</evidence>
<feature type="transmembrane region" description="Helical" evidence="8">
    <location>
        <begin position="58"/>
        <end position="79"/>
    </location>
</feature>
<comment type="similarity">
    <text evidence="8">Belongs to the binding-protein-dependent transport system permease family.</text>
</comment>
<reference evidence="10 12" key="1">
    <citation type="submission" date="2013-02" db="EMBL/GenBank/DDBJ databases">
        <title>The Genome Sequence of Enterococcus malodoratus ATCC_43197.</title>
        <authorList>
            <consortium name="The Broad Institute Genome Sequencing Platform"/>
            <consortium name="The Broad Institute Genome Sequencing Center for Infectious Disease"/>
            <person name="Earl A.M."/>
            <person name="Gilmore M.S."/>
            <person name="Lebreton F."/>
            <person name="Walker B."/>
            <person name="Young S.K."/>
            <person name="Zeng Q."/>
            <person name="Gargeya S."/>
            <person name="Fitzgerald M."/>
            <person name="Haas B."/>
            <person name="Abouelleil A."/>
            <person name="Alvarado L."/>
            <person name="Arachchi H.M."/>
            <person name="Berlin A.M."/>
            <person name="Chapman S.B."/>
            <person name="Dewar J."/>
            <person name="Goldberg J."/>
            <person name="Griggs A."/>
            <person name="Gujja S."/>
            <person name="Hansen M."/>
            <person name="Howarth C."/>
            <person name="Imamovic A."/>
            <person name="Larimer J."/>
            <person name="McCowan C."/>
            <person name="Murphy C."/>
            <person name="Neiman D."/>
            <person name="Pearson M."/>
            <person name="Priest M."/>
            <person name="Roberts A."/>
            <person name="Saif S."/>
            <person name="Shea T."/>
            <person name="Sisk P."/>
            <person name="Sykes S."/>
            <person name="Wortman J."/>
            <person name="Nusbaum C."/>
            <person name="Birren B."/>
        </authorList>
    </citation>
    <scope>NUCLEOTIDE SEQUENCE [LARGE SCALE GENOMIC DNA]</scope>
    <source>
        <strain evidence="10 12">ATCC 43197</strain>
    </source>
</reference>
<dbReference type="InterPro" id="IPR010065">
    <property type="entry name" value="AA_ABC_transptr_permease_3TM"/>
</dbReference>
<dbReference type="CDD" id="cd06261">
    <property type="entry name" value="TM_PBP2"/>
    <property type="match status" value="1"/>
</dbReference>
<protein>
    <submittedName>
        <fullName evidence="10">His/Glu/Gln/Arg/opine family amino ABC transporter, permease, 3-TM region</fullName>
    </submittedName>
</protein>
<comment type="subcellular location">
    <subcellularLocation>
        <location evidence="1 8">Cell membrane</location>
        <topology evidence="1 8">Multi-pass membrane protein</topology>
    </subcellularLocation>
</comment>
<dbReference type="Proteomes" id="UP000013783">
    <property type="component" value="Unassembled WGS sequence"/>
</dbReference>
<feature type="transmembrane region" description="Helical" evidence="8">
    <location>
        <begin position="170"/>
        <end position="188"/>
    </location>
</feature>
<accession>R2NQI4</accession>
<dbReference type="PANTHER" id="PTHR30614:SF0">
    <property type="entry name" value="L-CYSTINE TRANSPORT SYSTEM PERMEASE PROTEIN TCYL"/>
    <property type="match status" value="1"/>
</dbReference>
<gene>
    <name evidence="11" type="ORF">I585_02543</name>
    <name evidence="10" type="ORF">UAI_03361</name>
</gene>
<feature type="domain" description="ABC transmembrane type-1" evidence="9">
    <location>
        <begin position="20"/>
        <end position="218"/>
    </location>
</feature>
<dbReference type="RefSeq" id="WP_010742159.1">
    <property type="nucleotide sequence ID" value="NZ_KB946251.1"/>
</dbReference>
<keyword evidence="3" id="KW-1003">Cell membrane</keyword>
<feature type="transmembrane region" description="Helical" evidence="8">
    <location>
        <begin position="99"/>
        <end position="123"/>
    </location>
</feature>
<evidence type="ECO:0000256" key="5">
    <source>
        <dbReference type="ARBA" id="ARBA00022970"/>
    </source>
</evidence>
<dbReference type="GO" id="GO:0006865">
    <property type="term" value="P:amino acid transport"/>
    <property type="evidence" value="ECO:0007669"/>
    <property type="project" value="UniProtKB-KW"/>
</dbReference>
<dbReference type="InterPro" id="IPR000515">
    <property type="entry name" value="MetI-like"/>
</dbReference>
<evidence type="ECO:0000313" key="11">
    <source>
        <dbReference type="EMBL" id="EOT67022.1"/>
    </source>
</evidence>
<comment type="caution">
    <text evidence="10">The sequence shown here is derived from an EMBL/GenBank/DDBJ whole genome shotgun (WGS) entry which is preliminary data.</text>
</comment>
<proteinExistence type="inferred from homology"/>
<dbReference type="STRING" id="71451.RV07_GL002248"/>
<evidence type="ECO:0000313" key="10">
    <source>
        <dbReference type="EMBL" id="EOH74292.1"/>
    </source>
</evidence>
<dbReference type="PATRIC" id="fig|1158601.3.peg.3334"/>
<keyword evidence="5" id="KW-0029">Amino-acid transport</keyword>
<evidence type="ECO:0000313" key="12">
    <source>
        <dbReference type="Proteomes" id="UP000013783"/>
    </source>
</evidence>
<dbReference type="PANTHER" id="PTHR30614">
    <property type="entry name" value="MEMBRANE COMPONENT OF AMINO ACID ABC TRANSPORTER"/>
    <property type="match status" value="1"/>
</dbReference>
<evidence type="ECO:0000313" key="13">
    <source>
        <dbReference type="Proteomes" id="UP000014148"/>
    </source>
</evidence>
<dbReference type="OrthoDB" id="9805999at2"/>
<dbReference type="EMBL" id="AJAK01000022">
    <property type="protein sequence ID" value="EOH74292.1"/>
    <property type="molecule type" value="Genomic_DNA"/>
</dbReference>
<dbReference type="EMBL" id="ASWA01000003">
    <property type="protein sequence ID" value="EOT67022.1"/>
    <property type="molecule type" value="Genomic_DNA"/>
</dbReference>
<dbReference type="GO" id="GO:0022857">
    <property type="term" value="F:transmembrane transporter activity"/>
    <property type="evidence" value="ECO:0007669"/>
    <property type="project" value="InterPro"/>
</dbReference>
<evidence type="ECO:0000256" key="8">
    <source>
        <dbReference type="RuleBase" id="RU363032"/>
    </source>
</evidence>
<evidence type="ECO:0000256" key="6">
    <source>
        <dbReference type="ARBA" id="ARBA00022989"/>
    </source>
</evidence>
<evidence type="ECO:0000256" key="3">
    <source>
        <dbReference type="ARBA" id="ARBA00022475"/>
    </source>
</evidence>
<dbReference type="InterPro" id="IPR035906">
    <property type="entry name" value="MetI-like_sf"/>
</dbReference>
<dbReference type="NCBIfam" id="TIGR01726">
    <property type="entry name" value="HEQRo_perm_3TM"/>
    <property type="match status" value="1"/>
</dbReference>
<feature type="transmembrane region" description="Helical" evidence="8">
    <location>
        <begin position="24"/>
        <end position="46"/>
    </location>
</feature>
<dbReference type="InterPro" id="IPR043429">
    <property type="entry name" value="ArtM/GltK/GlnP/TcyL/YhdX-like"/>
</dbReference>
<dbReference type="GO" id="GO:0043190">
    <property type="term" value="C:ATP-binding cassette (ABC) transporter complex"/>
    <property type="evidence" value="ECO:0007669"/>
    <property type="project" value="InterPro"/>
</dbReference>
<dbReference type="Gene3D" id="1.10.3720.10">
    <property type="entry name" value="MetI-like"/>
    <property type="match status" value="1"/>
</dbReference>
<keyword evidence="6 8" id="KW-1133">Transmembrane helix</keyword>
<sequence length="233" mass="26166">MVRYDWSKVWQTIPQLTGYIPKTLLVMGLTVLFGTLLGFLVSWGTFAPQRMIRRWAEGYIFILRCTPPIVLLFLVFYGLPKFLFWWLGIRSEEWSRTTFTVIAMTLLFAAMISKVFVSAYLAVPKGQTEASLSVGLSQNQTFRRIILPQAFRIALPNFSTALLNLMKDAALAYTIGLVDILGGANLLISQNFGNHSLEVYSAAAFIYWGMALLLAIATQGLELILVPQRKETA</sequence>
<dbReference type="AlphaFoldDB" id="R2NQI4"/>
<evidence type="ECO:0000256" key="7">
    <source>
        <dbReference type="ARBA" id="ARBA00023136"/>
    </source>
</evidence>
<reference evidence="11 13" key="2">
    <citation type="submission" date="2013-03" db="EMBL/GenBank/DDBJ databases">
        <title>The Genome Sequence of Enterococcus malodoratus ATCC_43197 (PacBio/Illumina hybrid assembly).</title>
        <authorList>
            <consortium name="The Broad Institute Genomics Platform"/>
            <consortium name="The Broad Institute Genome Sequencing Center for Infectious Disease"/>
            <person name="Earl A."/>
            <person name="Russ C."/>
            <person name="Gilmore M."/>
            <person name="Surin D."/>
            <person name="Walker B."/>
            <person name="Young S."/>
            <person name="Zeng Q."/>
            <person name="Gargeya S."/>
            <person name="Fitzgerald M."/>
            <person name="Haas B."/>
            <person name="Abouelleil A."/>
            <person name="Allen A.W."/>
            <person name="Alvarado L."/>
            <person name="Arachchi H.M."/>
            <person name="Berlin A.M."/>
            <person name="Chapman S.B."/>
            <person name="Gainer-Dewar J."/>
            <person name="Goldberg J."/>
            <person name="Griggs A."/>
            <person name="Gujja S."/>
            <person name="Hansen M."/>
            <person name="Howarth C."/>
            <person name="Imamovic A."/>
            <person name="Ireland A."/>
            <person name="Larimer J."/>
            <person name="McCowan C."/>
            <person name="Murphy C."/>
            <person name="Pearson M."/>
            <person name="Poon T.W."/>
            <person name="Priest M."/>
            <person name="Roberts A."/>
            <person name="Saif S."/>
            <person name="Shea T."/>
            <person name="Sisk P."/>
            <person name="Sykes S."/>
            <person name="Wortman J."/>
            <person name="Nusbaum C."/>
            <person name="Birren B."/>
        </authorList>
    </citation>
    <scope>NUCLEOTIDE SEQUENCE [LARGE SCALE GENOMIC DNA]</scope>
    <source>
        <strain evidence="11 13">ATCC 43197</strain>
    </source>
</reference>
<keyword evidence="7 8" id="KW-0472">Membrane</keyword>
<evidence type="ECO:0000256" key="2">
    <source>
        <dbReference type="ARBA" id="ARBA00022448"/>
    </source>
</evidence>
<dbReference type="Pfam" id="PF00528">
    <property type="entry name" value="BPD_transp_1"/>
    <property type="match status" value="1"/>
</dbReference>
<dbReference type="Proteomes" id="UP000014148">
    <property type="component" value="Unassembled WGS sequence"/>
</dbReference>
<keyword evidence="4 8" id="KW-0812">Transmembrane</keyword>